<dbReference type="SUPFAM" id="SSF52540">
    <property type="entry name" value="P-loop containing nucleoside triphosphate hydrolases"/>
    <property type="match status" value="1"/>
</dbReference>
<dbReference type="EMBL" id="JADOFP010000008">
    <property type="protein sequence ID" value="MBF7115578.1"/>
    <property type="molecule type" value="Genomic_DNA"/>
</dbReference>
<dbReference type="Pfam" id="PF13245">
    <property type="entry name" value="AAA_19"/>
    <property type="match status" value="1"/>
</dbReference>
<dbReference type="AlphaFoldDB" id="A0AB73HGI0"/>
<accession>A0AB73HGI0</accession>
<organism evidence="1 2">
    <name type="scientific">Pediococcus pentosaceus</name>
    <dbReference type="NCBI Taxonomy" id="1255"/>
    <lineage>
        <taxon>Bacteria</taxon>
        <taxon>Bacillati</taxon>
        <taxon>Bacillota</taxon>
        <taxon>Bacilli</taxon>
        <taxon>Lactobacillales</taxon>
        <taxon>Lactobacillaceae</taxon>
        <taxon>Pediococcus</taxon>
    </lineage>
</organism>
<gene>
    <name evidence="1" type="ORF">ITQ90_08905</name>
</gene>
<proteinExistence type="predicted"/>
<dbReference type="RefSeq" id="WP_195749958.1">
    <property type="nucleotide sequence ID" value="NZ_CP197205.1"/>
</dbReference>
<comment type="caution">
    <text evidence="1">The sequence shown here is derived from an EMBL/GenBank/DDBJ whole genome shotgun (WGS) entry which is preliminary data.</text>
</comment>
<sequence length="540" mass="61822">MENNKISTSITLGEPGSGKTTKLIKEAMEILAKGESLYILSPTHKSKSQLNKAINKAVETTGDNTYKELFSSLHVLGNNYVGEANILLDEISMLSLDNFYSILLKAKHHAKKMLMFGDIGQLPPARGVGTLEYLLRSNSRLLNIDPHNFWKGISSLYERSNNTGLNTPRQWRDEIYSINLNILQKNYRLNFESGLTHYDDNFYDYVFKSIIEKDEYTQELVNSLKESRLIIAPSHSLINSIDDLLQSHYGNNYNQVAPFVRVGSRGTGGKTYVNPEHPHYAQLLNRFYSIGAMPNNTMENYTPTSAVTAHYIEGIENDGVTFYLGKREISKSNNNTHFLNNNMLFTAVSRAKNPDKVVLLGKRETFEKMRQTMPIEIDITANNIVNQNAKKNTMTKIKNSSNILSVDDIYNLFLEEFEKEKVQGKYDDLLDLTPEKPRYIMNQFNPRWENFETLPQGYGQHYDNWKKEQLNKGNSKGGKNKKGRGKVQQYVEDLFHNNLEEFNALKEEALSKVSPNDFQNHRGYNKYSVKDAITKIEAIN</sequence>
<name>A0AB73HGI0_PEDPE</name>
<evidence type="ECO:0000313" key="1">
    <source>
        <dbReference type="EMBL" id="MBF7115578.1"/>
    </source>
</evidence>
<dbReference type="Proteomes" id="UP001194632">
    <property type="component" value="Unassembled WGS sequence"/>
</dbReference>
<evidence type="ECO:0000313" key="2">
    <source>
        <dbReference type="Proteomes" id="UP001194632"/>
    </source>
</evidence>
<protein>
    <submittedName>
        <fullName evidence="1">AAA family ATPase</fullName>
    </submittedName>
</protein>
<dbReference type="Gene3D" id="3.40.50.300">
    <property type="entry name" value="P-loop containing nucleotide triphosphate hydrolases"/>
    <property type="match status" value="2"/>
</dbReference>
<dbReference type="InterPro" id="IPR027417">
    <property type="entry name" value="P-loop_NTPase"/>
</dbReference>
<reference evidence="1" key="1">
    <citation type="submission" date="2020-11" db="EMBL/GenBank/DDBJ databases">
        <title>Antibiotic susceptibility profiles of Pediococcus pentosaceus from various origins and their implications for the safety assessment of strains with food-technology applications.</title>
        <authorList>
            <person name="Shani N."/>
            <person name="Oberhaensli S."/>
            <person name="Arias E."/>
        </authorList>
    </citation>
    <scope>NUCLEOTIDE SEQUENCE</scope>
    <source>
        <strain evidence="1">FAM 24207</strain>
    </source>
</reference>